<dbReference type="AlphaFoldDB" id="A0A6G1E3R2"/>
<dbReference type="Proteomes" id="UP000479710">
    <property type="component" value="Unassembled WGS sequence"/>
</dbReference>
<proteinExistence type="predicted"/>
<reference evidence="2 3" key="1">
    <citation type="submission" date="2019-11" db="EMBL/GenBank/DDBJ databases">
        <title>Whole genome sequence of Oryza granulata.</title>
        <authorList>
            <person name="Li W."/>
        </authorList>
    </citation>
    <scope>NUCLEOTIDE SEQUENCE [LARGE SCALE GENOMIC DNA]</scope>
    <source>
        <strain evidence="3">cv. Menghai</strain>
        <tissue evidence="2">Leaf</tissue>
    </source>
</reference>
<gene>
    <name evidence="2" type="ORF">E2562_029305</name>
</gene>
<feature type="region of interest" description="Disordered" evidence="1">
    <location>
        <begin position="37"/>
        <end position="91"/>
    </location>
</feature>
<feature type="compositionally biased region" description="Polar residues" evidence="1">
    <location>
        <begin position="76"/>
        <end position="85"/>
    </location>
</feature>
<feature type="region of interest" description="Disordered" evidence="1">
    <location>
        <begin position="1"/>
        <end position="22"/>
    </location>
</feature>
<evidence type="ECO:0000313" key="3">
    <source>
        <dbReference type="Proteomes" id="UP000479710"/>
    </source>
</evidence>
<evidence type="ECO:0000313" key="2">
    <source>
        <dbReference type="EMBL" id="KAF0919357.1"/>
    </source>
</evidence>
<evidence type="ECO:0000256" key="1">
    <source>
        <dbReference type="SAM" id="MobiDB-lite"/>
    </source>
</evidence>
<keyword evidence="3" id="KW-1185">Reference proteome</keyword>
<organism evidence="2 3">
    <name type="scientific">Oryza meyeriana var. granulata</name>
    <dbReference type="NCBI Taxonomy" id="110450"/>
    <lineage>
        <taxon>Eukaryota</taxon>
        <taxon>Viridiplantae</taxon>
        <taxon>Streptophyta</taxon>
        <taxon>Embryophyta</taxon>
        <taxon>Tracheophyta</taxon>
        <taxon>Spermatophyta</taxon>
        <taxon>Magnoliopsida</taxon>
        <taxon>Liliopsida</taxon>
        <taxon>Poales</taxon>
        <taxon>Poaceae</taxon>
        <taxon>BOP clade</taxon>
        <taxon>Oryzoideae</taxon>
        <taxon>Oryzeae</taxon>
        <taxon>Oryzinae</taxon>
        <taxon>Oryza</taxon>
        <taxon>Oryza meyeriana</taxon>
    </lineage>
</organism>
<dbReference type="EMBL" id="SPHZ02000005">
    <property type="protein sequence ID" value="KAF0919357.1"/>
    <property type="molecule type" value="Genomic_DNA"/>
</dbReference>
<name>A0A6G1E3R2_9ORYZ</name>
<comment type="caution">
    <text evidence="2">The sequence shown here is derived from an EMBL/GenBank/DDBJ whole genome shotgun (WGS) entry which is preliminary data.</text>
</comment>
<accession>A0A6G1E3R2</accession>
<sequence length="109" mass="11758">MAAQGKKASELSHDWPGGGRSSMYARHSRIAYPRVVPGSTFRGRAPMKAGARSLQWKRDPSVADSTTGAKPDMTVAPSSAEQTTIPGRYPDTTRILVSSSCIPARSRKR</sequence>
<protein>
    <submittedName>
        <fullName evidence="2">Uncharacterized protein</fullName>
    </submittedName>
</protein>